<dbReference type="EMBL" id="CM056743">
    <property type="protein sequence ID" value="KAJ8671729.1"/>
    <property type="molecule type" value="Genomic_DNA"/>
</dbReference>
<keyword evidence="2" id="KW-1185">Reference proteome</keyword>
<comment type="caution">
    <text evidence="1">The sequence shown here is derived from an EMBL/GenBank/DDBJ whole genome shotgun (WGS) entry which is preliminary data.</text>
</comment>
<evidence type="ECO:0000313" key="1">
    <source>
        <dbReference type="EMBL" id="KAJ8671729.1"/>
    </source>
</evidence>
<organism evidence="1 2">
    <name type="scientific">Eretmocerus hayati</name>
    <dbReference type="NCBI Taxonomy" id="131215"/>
    <lineage>
        <taxon>Eukaryota</taxon>
        <taxon>Metazoa</taxon>
        <taxon>Ecdysozoa</taxon>
        <taxon>Arthropoda</taxon>
        <taxon>Hexapoda</taxon>
        <taxon>Insecta</taxon>
        <taxon>Pterygota</taxon>
        <taxon>Neoptera</taxon>
        <taxon>Endopterygota</taxon>
        <taxon>Hymenoptera</taxon>
        <taxon>Apocrita</taxon>
        <taxon>Proctotrupomorpha</taxon>
        <taxon>Chalcidoidea</taxon>
        <taxon>Aphelinidae</taxon>
        <taxon>Aphelininae</taxon>
        <taxon>Eretmocerus</taxon>
    </lineage>
</organism>
<name>A0ACC2NKV1_9HYME</name>
<sequence length="103" mass="11500">MNLEGLVGLEGGAGTAGLEVKVEELDTYLRNGTKSKHPNEQRSPLLVPQPNPTRTVELPERLEALNEPEIVQDKQNETSESERIQKEPTVKKNSRKRKLEAEG</sequence>
<proteinExistence type="predicted"/>
<gene>
    <name evidence="1" type="ORF">QAD02_002988</name>
</gene>
<reference evidence="1" key="1">
    <citation type="submission" date="2023-04" db="EMBL/GenBank/DDBJ databases">
        <title>A chromosome-level genome assembly of the parasitoid wasp Eretmocerus hayati.</title>
        <authorList>
            <person name="Zhong Y."/>
            <person name="Liu S."/>
            <person name="Liu Y."/>
        </authorList>
    </citation>
    <scope>NUCLEOTIDE SEQUENCE</scope>
    <source>
        <strain evidence="1">ZJU_SS_LIU_2023</strain>
    </source>
</reference>
<protein>
    <submittedName>
        <fullName evidence="1">Uncharacterized protein</fullName>
    </submittedName>
</protein>
<evidence type="ECO:0000313" key="2">
    <source>
        <dbReference type="Proteomes" id="UP001239111"/>
    </source>
</evidence>
<accession>A0ACC2NKV1</accession>
<dbReference type="Proteomes" id="UP001239111">
    <property type="component" value="Chromosome 3"/>
</dbReference>